<sequence>MEDIAITIYDWFTNGALLDDLIDQELVLPLFWSLFGVSLLSVIVYYYLINSPRFSKLSHWFTTLTISSLLISIIHFSTCTSMANQQIIRTPGSAVYYFNQGSSVFFTFALQVFFFAGLLFLLFSAAFKWWSTNARKTPF</sequence>
<keyword evidence="1" id="KW-0472">Membrane</keyword>
<keyword evidence="1" id="KW-1133">Transmembrane helix</keyword>
<proteinExistence type="predicted"/>
<protein>
    <submittedName>
        <fullName evidence="2">Uncharacterized protein</fullName>
    </submittedName>
</protein>
<dbReference type="Proteomes" id="UP000232883">
    <property type="component" value="Chromosome"/>
</dbReference>
<reference evidence="2 3" key="1">
    <citation type="submission" date="2017-11" db="EMBL/GenBank/DDBJ databases">
        <title>Taxonomic description and genome sequences of Spirosoma HA7 sp. nov., isolated from pollen microhabitat of Corylus avellana.</title>
        <authorList>
            <person name="Ambika Manirajan B."/>
            <person name="Suarez C."/>
            <person name="Ratering S."/>
            <person name="Geissler-Plaum R."/>
            <person name="Cardinale M."/>
            <person name="Sylvia S."/>
        </authorList>
    </citation>
    <scope>NUCLEOTIDE SEQUENCE [LARGE SCALE GENOMIC DNA]</scope>
    <source>
        <strain evidence="2 3">HA7</strain>
    </source>
</reference>
<keyword evidence="3" id="KW-1185">Reference proteome</keyword>
<dbReference type="OrthoDB" id="1100667at2"/>
<dbReference type="RefSeq" id="WP_100992557.1">
    <property type="nucleotide sequence ID" value="NZ_CP025096.1"/>
</dbReference>
<feature type="transmembrane region" description="Helical" evidence="1">
    <location>
        <begin position="60"/>
        <end position="83"/>
    </location>
</feature>
<feature type="transmembrane region" description="Helical" evidence="1">
    <location>
        <begin position="103"/>
        <end position="127"/>
    </location>
</feature>
<gene>
    <name evidence="2" type="ORF">CWM47_31665</name>
</gene>
<dbReference type="AlphaFoldDB" id="A0A2K8Z801"/>
<evidence type="ECO:0000256" key="1">
    <source>
        <dbReference type="SAM" id="Phobius"/>
    </source>
</evidence>
<evidence type="ECO:0000313" key="2">
    <source>
        <dbReference type="EMBL" id="AUD06006.1"/>
    </source>
</evidence>
<feature type="transmembrane region" description="Helical" evidence="1">
    <location>
        <begin position="26"/>
        <end position="48"/>
    </location>
</feature>
<organism evidence="2 3">
    <name type="scientific">Spirosoma pollinicola</name>
    <dbReference type="NCBI Taxonomy" id="2057025"/>
    <lineage>
        <taxon>Bacteria</taxon>
        <taxon>Pseudomonadati</taxon>
        <taxon>Bacteroidota</taxon>
        <taxon>Cytophagia</taxon>
        <taxon>Cytophagales</taxon>
        <taxon>Cytophagaceae</taxon>
        <taxon>Spirosoma</taxon>
    </lineage>
</organism>
<name>A0A2K8Z801_9BACT</name>
<accession>A0A2K8Z801</accession>
<keyword evidence="1" id="KW-0812">Transmembrane</keyword>
<dbReference type="KEGG" id="spir:CWM47_31665"/>
<evidence type="ECO:0000313" key="3">
    <source>
        <dbReference type="Proteomes" id="UP000232883"/>
    </source>
</evidence>
<dbReference type="EMBL" id="CP025096">
    <property type="protein sequence ID" value="AUD06006.1"/>
    <property type="molecule type" value="Genomic_DNA"/>
</dbReference>